<organism evidence="1 2">
    <name type="scientific">Trichinella spiralis</name>
    <name type="common">Trichina worm</name>
    <dbReference type="NCBI Taxonomy" id="6334"/>
    <lineage>
        <taxon>Eukaryota</taxon>
        <taxon>Metazoa</taxon>
        <taxon>Ecdysozoa</taxon>
        <taxon>Nematoda</taxon>
        <taxon>Enoplea</taxon>
        <taxon>Dorylaimia</taxon>
        <taxon>Trichinellida</taxon>
        <taxon>Trichinellidae</taxon>
        <taxon>Trichinella</taxon>
    </lineage>
</organism>
<dbReference type="AlphaFoldDB" id="A0A0V0YQ79"/>
<comment type="caution">
    <text evidence="1">The sequence shown here is derived from an EMBL/GenBank/DDBJ whole genome shotgun (WGS) entry which is preliminary data.</text>
</comment>
<dbReference type="InParanoid" id="A0A0V0YQ79"/>
<evidence type="ECO:0000313" key="1">
    <source>
        <dbReference type="EMBL" id="KRY02501.1"/>
    </source>
</evidence>
<dbReference type="EMBL" id="JYDH01006131">
    <property type="protein sequence ID" value="KRY02501.1"/>
    <property type="molecule type" value="Genomic_DNA"/>
</dbReference>
<accession>A0A0V0YQ79</accession>
<dbReference type="Proteomes" id="UP000054776">
    <property type="component" value="Unassembled WGS sequence"/>
</dbReference>
<name>A0A0V0YQ79_TRISP</name>
<reference evidence="1 2" key="1">
    <citation type="submission" date="2015-01" db="EMBL/GenBank/DDBJ databases">
        <title>Evolution of Trichinella species and genotypes.</title>
        <authorList>
            <person name="Korhonen P.K."/>
            <person name="Edoardo P."/>
            <person name="Giuseppe L.R."/>
            <person name="Gasser R.B."/>
        </authorList>
    </citation>
    <scope>NUCLEOTIDE SEQUENCE [LARGE SCALE GENOMIC DNA]</scope>
    <source>
        <strain evidence="1">ISS3</strain>
    </source>
</reference>
<keyword evidence="2" id="KW-1185">Reference proteome</keyword>
<feature type="non-terminal residue" evidence="1">
    <location>
        <position position="35"/>
    </location>
</feature>
<gene>
    <name evidence="1" type="ORF">T01_14560</name>
</gene>
<evidence type="ECO:0000313" key="2">
    <source>
        <dbReference type="Proteomes" id="UP000054776"/>
    </source>
</evidence>
<protein>
    <submittedName>
        <fullName evidence="1">Uncharacterized protein</fullName>
    </submittedName>
</protein>
<proteinExistence type="predicted"/>
<dbReference type="OrthoDB" id="5936662at2759"/>
<sequence>MADRSRSEISTSSVNEVLLLRDCPVCEIRRCVRGS</sequence>